<keyword evidence="1" id="KW-0723">Serine/threonine-protein kinase</keyword>
<evidence type="ECO:0000256" key="2">
    <source>
        <dbReference type="ARBA" id="ARBA00022679"/>
    </source>
</evidence>
<dbReference type="Gene3D" id="3.30.200.20">
    <property type="entry name" value="Phosphorylase Kinase, domain 1"/>
    <property type="match status" value="1"/>
</dbReference>
<comment type="caution">
    <text evidence="8">The sequence shown here is derived from an EMBL/GenBank/DDBJ whole genome shotgun (WGS) entry which is preliminary data.</text>
</comment>
<evidence type="ECO:0000256" key="7">
    <source>
        <dbReference type="SAM" id="Phobius"/>
    </source>
</evidence>
<dbReference type="GO" id="GO:0004674">
    <property type="term" value="F:protein serine/threonine kinase activity"/>
    <property type="evidence" value="ECO:0007669"/>
    <property type="project" value="UniProtKB-KW"/>
</dbReference>
<evidence type="ECO:0000256" key="4">
    <source>
        <dbReference type="ARBA" id="ARBA00022777"/>
    </source>
</evidence>
<dbReference type="EMBL" id="PKPP01000789">
    <property type="protein sequence ID" value="PWA88696.1"/>
    <property type="molecule type" value="Genomic_DNA"/>
</dbReference>
<evidence type="ECO:0000256" key="6">
    <source>
        <dbReference type="SAM" id="MobiDB-lite"/>
    </source>
</evidence>
<sequence length="654" mass="72682">MNKPIETKVSEAPPKDTWMKHEQSQPATGEAKSEPEDGEMVSDSIISQEDSGHEMGESQMVEHQIRLSSPMPVEDEMHKTLSEIRMSVPHFGFMAKEAAIDGIPTATTTTAIVVHPVADKPSITSSMAETGAGNQDGSDVSIVYTSGPTEVKPEEPVAYTVSTTINLNERAKLRSWQRLARNQPSPPVRRWTPRRGAPTLALRLLLKCLAMFLAIHLFKLCFLYGLCIDHTALQTAVIICNKQTAGVHIGVGVYNATSHCFHIKIGNLEGMLEDGQELAVKRLSKTSSQGINEFMNEVICIEGYEKLLIYEYMPNSSSSINYILFFFFTATTPQIAAPFEQDKRRCRSQPEFRKLKSAGESIVMVGRELGSNAHNEGVYSSKHTLSGALDGSACILRSTFFSNFQFLVQRHNATMAQAIRKKPDLILMECKPKFKKLVDDLSTTLLDEVWNAARELSLAGNITVYPSFMLLLSSLGIGAMAIFSLWQKKLSRNSKDVTEGEGLHKDYKSPFLISGCKVVDVYGTMLHIAMLDQITSTYLVVEVILYLPCNQYVDGWVKGVFSYVLLRRDLSLGSKTAVTPRLLDTTIPPKYGDNNLGVQKMNTAEMFQAAFKYIKFSETQIGVLRHMALLPVIIHACNTFSYTKHIDISCTFSI</sequence>
<evidence type="ECO:0000313" key="9">
    <source>
        <dbReference type="Proteomes" id="UP000245207"/>
    </source>
</evidence>
<evidence type="ECO:0000256" key="1">
    <source>
        <dbReference type="ARBA" id="ARBA00022527"/>
    </source>
</evidence>
<dbReference type="PANTHER" id="PTHR27002:SF1095">
    <property type="entry name" value="G-TYPE LECTIN S-RECEPTOR-LIKE SERINE_THREONINE-PROTEIN KINASE RKS1"/>
    <property type="match status" value="1"/>
</dbReference>
<gene>
    <name evidence="8" type="ORF">CTI12_AA117820</name>
</gene>
<keyword evidence="9" id="KW-1185">Reference proteome</keyword>
<dbReference type="GO" id="GO:0005524">
    <property type="term" value="F:ATP binding"/>
    <property type="evidence" value="ECO:0007669"/>
    <property type="project" value="UniProtKB-KW"/>
</dbReference>
<keyword evidence="7" id="KW-0472">Membrane</keyword>
<dbReference type="Proteomes" id="UP000245207">
    <property type="component" value="Unassembled WGS sequence"/>
</dbReference>
<feature type="region of interest" description="Disordered" evidence="6">
    <location>
        <begin position="1"/>
        <end position="41"/>
    </location>
</feature>
<feature type="compositionally biased region" description="Basic and acidic residues" evidence="6">
    <location>
        <begin position="1"/>
        <end position="23"/>
    </location>
</feature>
<keyword evidence="7" id="KW-1133">Transmembrane helix</keyword>
<name>A0A2U1PSF3_ARTAN</name>
<evidence type="ECO:0000256" key="5">
    <source>
        <dbReference type="ARBA" id="ARBA00022840"/>
    </source>
</evidence>
<dbReference type="PANTHER" id="PTHR27002">
    <property type="entry name" value="RECEPTOR-LIKE SERINE/THREONINE-PROTEIN KINASE SD1-8"/>
    <property type="match status" value="1"/>
</dbReference>
<keyword evidence="2" id="KW-0808">Transferase</keyword>
<dbReference type="GO" id="GO:0005886">
    <property type="term" value="C:plasma membrane"/>
    <property type="evidence" value="ECO:0007669"/>
    <property type="project" value="TreeGrafter"/>
</dbReference>
<organism evidence="8 9">
    <name type="scientific">Artemisia annua</name>
    <name type="common">Sweet wormwood</name>
    <dbReference type="NCBI Taxonomy" id="35608"/>
    <lineage>
        <taxon>Eukaryota</taxon>
        <taxon>Viridiplantae</taxon>
        <taxon>Streptophyta</taxon>
        <taxon>Embryophyta</taxon>
        <taxon>Tracheophyta</taxon>
        <taxon>Spermatophyta</taxon>
        <taxon>Magnoliopsida</taxon>
        <taxon>eudicotyledons</taxon>
        <taxon>Gunneridae</taxon>
        <taxon>Pentapetalae</taxon>
        <taxon>asterids</taxon>
        <taxon>campanulids</taxon>
        <taxon>Asterales</taxon>
        <taxon>Asteraceae</taxon>
        <taxon>Asteroideae</taxon>
        <taxon>Anthemideae</taxon>
        <taxon>Artemisiinae</taxon>
        <taxon>Artemisia</taxon>
    </lineage>
</organism>
<feature type="transmembrane region" description="Helical" evidence="7">
    <location>
        <begin position="464"/>
        <end position="486"/>
    </location>
</feature>
<evidence type="ECO:0000256" key="3">
    <source>
        <dbReference type="ARBA" id="ARBA00022741"/>
    </source>
</evidence>
<keyword evidence="3" id="KW-0547">Nucleotide-binding</keyword>
<dbReference type="AlphaFoldDB" id="A0A2U1PSF3"/>
<keyword evidence="7" id="KW-0812">Transmembrane</keyword>
<reference evidence="8 9" key="1">
    <citation type="journal article" date="2018" name="Mol. Plant">
        <title>The genome of Artemisia annua provides insight into the evolution of Asteraceae family and artemisinin biosynthesis.</title>
        <authorList>
            <person name="Shen Q."/>
            <person name="Zhang L."/>
            <person name="Liao Z."/>
            <person name="Wang S."/>
            <person name="Yan T."/>
            <person name="Shi P."/>
            <person name="Liu M."/>
            <person name="Fu X."/>
            <person name="Pan Q."/>
            <person name="Wang Y."/>
            <person name="Lv Z."/>
            <person name="Lu X."/>
            <person name="Zhang F."/>
            <person name="Jiang W."/>
            <person name="Ma Y."/>
            <person name="Chen M."/>
            <person name="Hao X."/>
            <person name="Li L."/>
            <person name="Tang Y."/>
            <person name="Lv G."/>
            <person name="Zhou Y."/>
            <person name="Sun X."/>
            <person name="Brodelius P.E."/>
            <person name="Rose J.K.C."/>
            <person name="Tang K."/>
        </authorList>
    </citation>
    <scope>NUCLEOTIDE SEQUENCE [LARGE SCALE GENOMIC DNA]</scope>
    <source>
        <strain evidence="9">cv. Huhao1</strain>
        <tissue evidence="8">Leaf</tissue>
    </source>
</reference>
<protein>
    <submittedName>
        <fullName evidence="8">Tetratricopeptide, MLP1/MLP2-like protein</fullName>
    </submittedName>
</protein>
<keyword evidence="5" id="KW-0067">ATP-binding</keyword>
<dbReference type="STRING" id="35608.A0A2U1PSF3"/>
<proteinExistence type="predicted"/>
<evidence type="ECO:0000313" key="8">
    <source>
        <dbReference type="EMBL" id="PWA88696.1"/>
    </source>
</evidence>
<keyword evidence="4" id="KW-0418">Kinase</keyword>
<accession>A0A2U1PSF3</accession>